<evidence type="ECO:0000256" key="1">
    <source>
        <dbReference type="ARBA" id="ARBA00004496"/>
    </source>
</evidence>
<dbReference type="AlphaFoldDB" id="A0A8C6I3T8"/>
<dbReference type="PANTHER" id="PTHR22624">
    <property type="entry name" value="CYSTEINE PROTEASE ATG4"/>
    <property type="match status" value="1"/>
</dbReference>
<keyword evidence="4 13" id="KW-0963">Cytoplasm</keyword>
<reference evidence="15" key="2">
    <citation type="submission" date="2025-09" db="UniProtKB">
        <authorList>
            <consortium name="Ensembl"/>
        </authorList>
    </citation>
    <scope>IDENTIFICATION</scope>
</reference>
<evidence type="ECO:0000256" key="10">
    <source>
        <dbReference type="ARBA" id="ARBA00023006"/>
    </source>
</evidence>
<comment type="catalytic activity">
    <reaction evidence="12">
        <text>[protein]-C-terminal L-amino acid-glycyl-phosphatidylethanolamide + H2O = [protein]-C-terminal L-amino acid-glycine + a 1,2-diacyl-sn-glycero-3-phosphoethanolamine</text>
        <dbReference type="Rhea" id="RHEA:67548"/>
        <dbReference type="Rhea" id="RHEA-COMP:17323"/>
        <dbReference type="Rhea" id="RHEA-COMP:17324"/>
        <dbReference type="ChEBI" id="CHEBI:15377"/>
        <dbReference type="ChEBI" id="CHEBI:64612"/>
        <dbReference type="ChEBI" id="CHEBI:172940"/>
        <dbReference type="ChEBI" id="CHEBI:172941"/>
    </reaction>
    <physiologicalReaction direction="left-to-right" evidence="12">
        <dbReference type="Rhea" id="RHEA:67549"/>
    </physiologicalReaction>
</comment>
<keyword evidence="11" id="KW-0443">Lipid metabolism</keyword>
<evidence type="ECO:0000256" key="2">
    <source>
        <dbReference type="ARBA" id="ARBA00010958"/>
    </source>
</evidence>
<evidence type="ECO:0000256" key="7">
    <source>
        <dbReference type="ARBA" id="ARBA00022801"/>
    </source>
</evidence>
<keyword evidence="5 13" id="KW-0645">Protease</keyword>
<dbReference type="InterPro" id="IPR038765">
    <property type="entry name" value="Papain-like_cys_pep_sf"/>
</dbReference>
<dbReference type="InterPro" id="IPR005078">
    <property type="entry name" value="Peptidase_C54"/>
</dbReference>
<keyword evidence="3" id="KW-0813">Transport</keyword>
<organism evidence="15 16">
    <name type="scientific">Mus spicilegus</name>
    <name type="common">Mound-building mouse</name>
    <dbReference type="NCBI Taxonomy" id="10103"/>
    <lineage>
        <taxon>Eukaryota</taxon>
        <taxon>Metazoa</taxon>
        <taxon>Chordata</taxon>
        <taxon>Craniata</taxon>
        <taxon>Vertebrata</taxon>
        <taxon>Euteleostomi</taxon>
        <taxon>Mammalia</taxon>
        <taxon>Eutheria</taxon>
        <taxon>Euarchontoglires</taxon>
        <taxon>Glires</taxon>
        <taxon>Rodentia</taxon>
        <taxon>Myomorpha</taxon>
        <taxon>Muroidea</taxon>
        <taxon>Muridae</taxon>
        <taxon>Murinae</taxon>
        <taxon>Mus</taxon>
        <taxon>Mus</taxon>
    </lineage>
</organism>
<dbReference type="GeneTree" id="ENSGT00530000063000"/>
<dbReference type="GO" id="GO:0000423">
    <property type="term" value="P:mitophagy"/>
    <property type="evidence" value="ECO:0007669"/>
    <property type="project" value="TreeGrafter"/>
</dbReference>
<dbReference type="GO" id="GO:0004197">
    <property type="term" value="F:cysteine-type endopeptidase activity"/>
    <property type="evidence" value="ECO:0007669"/>
    <property type="project" value="TreeGrafter"/>
</dbReference>
<dbReference type="GO" id="GO:0034727">
    <property type="term" value="P:piecemeal microautophagy of the nucleus"/>
    <property type="evidence" value="ECO:0007669"/>
    <property type="project" value="TreeGrafter"/>
</dbReference>
<dbReference type="GO" id="GO:0015031">
    <property type="term" value="P:protein transport"/>
    <property type="evidence" value="ECO:0007669"/>
    <property type="project" value="UniProtKB-KW"/>
</dbReference>
<dbReference type="EC" id="3.4.22.-" evidence="13"/>
<dbReference type="Proteomes" id="UP000694415">
    <property type="component" value="Unplaced"/>
</dbReference>
<evidence type="ECO:0000256" key="5">
    <source>
        <dbReference type="ARBA" id="ARBA00022670"/>
    </source>
</evidence>
<evidence type="ECO:0000256" key="3">
    <source>
        <dbReference type="ARBA" id="ARBA00022448"/>
    </source>
</evidence>
<dbReference type="InterPro" id="IPR046792">
    <property type="entry name" value="Peptidase_C54_cat"/>
</dbReference>
<evidence type="ECO:0000256" key="11">
    <source>
        <dbReference type="ARBA" id="ARBA00023098"/>
    </source>
</evidence>
<comment type="subcellular location">
    <subcellularLocation>
        <location evidence="1 13">Cytoplasm</location>
    </subcellularLocation>
</comment>
<protein>
    <recommendedName>
        <fullName evidence="13">Cysteine protease</fullName>
        <ecNumber evidence="13">3.4.22.-</ecNumber>
    </recommendedName>
</protein>
<keyword evidence="6" id="KW-0833">Ubl conjugation pathway</keyword>
<feature type="domain" description="Peptidase C54 catalytic" evidence="14">
    <location>
        <begin position="43"/>
        <end position="136"/>
    </location>
</feature>
<name>A0A8C6I3T8_MUSSI</name>
<dbReference type="GO" id="GO:0006629">
    <property type="term" value="P:lipid metabolic process"/>
    <property type="evidence" value="ECO:0007669"/>
    <property type="project" value="UniProtKB-KW"/>
</dbReference>
<comment type="function">
    <text evidence="13">Cysteine protease that plays a key role in autophagy by mediating both proteolytic activation and delipidation of ATG8 family proteins.</text>
</comment>
<keyword evidence="16" id="KW-1185">Reference proteome</keyword>
<evidence type="ECO:0000256" key="4">
    <source>
        <dbReference type="ARBA" id="ARBA00022490"/>
    </source>
</evidence>
<evidence type="ECO:0000256" key="8">
    <source>
        <dbReference type="ARBA" id="ARBA00022807"/>
    </source>
</evidence>
<dbReference type="Ensembl" id="ENSMSIT00000038665.1">
    <property type="protein sequence ID" value="ENSMSIP00000030674.1"/>
    <property type="gene ID" value="ENSMSIG00000025696.1"/>
</dbReference>
<dbReference type="GO" id="GO:0005737">
    <property type="term" value="C:cytoplasm"/>
    <property type="evidence" value="ECO:0007669"/>
    <property type="project" value="UniProtKB-SubCell"/>
</dbReference>
<dbReference type="GO" id="GO:0019786">
    <property type="term" value="F:protein-phosphatidylethanolamide deconjugating activity"/>
    <property type="evidence" value="ECO:0007669"/>
    <property type="project" value="InterPro"/>
</dbReference>
<evidence type="ECO:0000256" key="9">
    <source>
        <dbReference type="ARBA" id="ARBA00022927"/>
    </source>
</evidence>
<evidence type="ECO:0000259" key="14">
    <source>
        <dbReference type="Pfam" id="PF03416"/>
    </source>
</evidence>
<dbReference type="SUPFAM" id="SSF54001">
    <property type="entry name" value="Cysteine proteinases"/>
    <property type="match status" value="1"/>
</dbReference>
<keyword evidence="9 13" id="KW-0653">Protein transport</keyword>
<evidence type="ECO:0000256" key="13">
    <source>
        <dbReference type="RuleBase" id="RU363115"/>
    </source>
</evidence>
<evidence type="ECO:0000256" key="12">
    <source>
        <dbReference type="ARBA" id="ARBA00029362"/>
    </source>
</evidence>
<keyword evidence="10 13" id="KW-0072">Autophagy</keyword>
<comment type="similarity">
    <text evidence="2 13">Belongs to the peptidase C54 family.</text>
</comment>
<evidence type="ECO:0000313" key="15">
    <source>
        <dbReference type="Ensembl" id="ENSMSIP00000030674.1"/>
    </source>
</evidence>
<keyword evidence="8" id="KW-0788">Thiol protease</keyword>
<evidence type="ECO:0000256" key="6">
    <source>
        <dbReference type="ARBA" id="ARBA00022786"/>
    </source>
</evidence>
<proteinExistence type="inferred from homology"/>
<dbReference type="GO" id="GO:0016485">
    <property type="term" value="P:protein processing"/>
    <property type="evidence" value="ECO:0007669"/>
    <property type="project" value="TreeGrafter"/>
</dbReference>
<dbReference type="GO" id="GO:0000045">
    <property type="term" value="P:autophagosome assembly"/>
    <property type="evidence" value="ECO:0007669"/>
    <property type="project" value="TreeGrafter"/>
</dbReference>
<dbReference type="Pfam" id="PF03416">
    <property type="entry name" value="Peptidase_C54"/>
    <property type="match status" value="1"/>
</dbReference>
<dbReference type="PANTHER" id="PTHR22624:SF35">
    <property type="entry name" value="CYSTEINE PROTEASE ATG4A"/>
    <property type="match status" value="1"/>
</dbReference>
<dbReference type="GO" id="GO:0035973">
    <property type="term" value="P:aggrephagy"/>
    <property type="evidence" value="ECO:0007669"/>
    <property type="project" value="TreeGrafter"/>
</dbReference>
<accession>A0A8C6I3T8</accession>
<reference evidence="15" key="1">
    <citation type="submission" date="2025-08" db="UniProtKB">
        <authorList>
            <consortium name="Ensembl"/>
        </authorList>
    </citation>
    <scope>IDENTIFICATION</scope>
</reference>
<sequence>METVMSKYENQILIFPDYLEEFPDTDELVWILGKQHPLKTEKSKLLSDISARLWFTYRRKFSPIGGTGPSSDAGWGCMLRCGQMMLAQALICRHLGRDWNWERQKEQPKEYQRILQCFLDRKDCCYSIHQMGKIIKFLVSKYAAKPPSACNPPLPAKPSLPFCSHAASMWISIDLCLAISEGQSPVSIYVAMLQDSVSVSHPSDACSCASEPSARGSIELKRFILSGRGLTGIGKKETLILYNIKDLINEPATWLSGKGACCQS</sequence>
<evidence type="ECO:0000313" key="16">
    <source>
        <dbReference type="Proteomes" id="UP000694415"/>
    </source>
</evidence>
<keyword evidence="7 13" id="KW-0378">Hydrolase</keyword>